<protein>
    <recommendedName>
        <fullName evidence="1">AbiEi antitoxin C-terminal domain-containing protein</fullName>
    </recommendedName>
</protein>
<sequence length="290" mass="31548">MSRTGGASRSIPGWAADLIAVLSRDRPAVVTRQDLAGRLEELGVGRDLERTARDLQQLGWFASLHLKGVWAFVPAGEANVTDPYIDLRAWKAREPDAAFALAGEAAAWHLGYLPRNFGGTIAVWLPPNERVPHGLRSYVSLVRLSWAGEQTSEFVPNSRLLRRKGLDLTNWAAGLPAFGPEALVVQLGARPASFRVWADLVPQLDVLASDCDTDKIERLLGGQSASAWQRAAYLLHRGGRSDDAVDLLDRRPSRSMPVASFGDGATAAWSSRFSVNDHLIAPLQDQLGKA</sequence>
<proteinExistence type="predicted"/>
<evidence type="ECO:0000313" key="3">
    <source>
        <dbReference type="Proteomes" id="UP000018291"/>
    </source>
</evidence>
<organism evidence="2 3">
    <name type="scientific">Candidatus Neomicrothrix parvicella RN1</name>
    <dbReference type="NCBI Taxonomy" id="1229780"/>
    <lineage>
        <taxon>Bacteria</taxon>
        <taxon>Bacillati</taxon>
        <taxon>Actinomycetota</taxon>
        <taxon>Acidimicrobiia</taxon>
        <taxon>Acidimicrobiales</taxon>
        <taxon>Microthrixaceae</taxon>
        <taxon>Candidatus Neomicrothrix</taxon>
    </lineage>
</organism>
<evidence type="ECO:0000259" key="1">
    <source>
        <dbReference type="Pfam" id="PF09407"/>
    </source>
</evidence>
<dbReference type="SUPFAM" id="SSF160887">
    <property type="entry name" value="Rv2827c C-terminal domain-like"/>
    <property type="match status" value="1"/>
</dbReference>
<dbReference type="InterPro" id="IPR018547">
    <property type="entry name" value="AbiEi_C"/>
</dbReference>
<feature type="domain" description="AbiEi antitoxin C-terminal" evidence="1">
    <location>
        <begin position="98"/>
        <end position="236"/>
    </location>
</feature>
<gene>
    <name evidence="2" type="ORF">BN381_130148</name>
</gene>
<evidence type="ECO:0000313" key="2">
    <source>
        <dbReference type="EMBL" id="CCM62590.1"/>
    </source>
</evidence>
<reference evidence="2 3" key="1">
    <citation type="journal article" date="2013" name="ISME J.">
        <title>Metabolic model for the filamentous 'Candidatus Microthrix parvicella' based on genomic and metagenomic analyses.</title>
        <authorList>
            <person name="Jon McIlroy S."/>
            <person name="Kristiansen R."/>
            <person name="Albertsen M."/>
            <person name="Michael Karst S."/>
            <person name="Rossetti S."/>
            <person name="Lund Nielsen J."/>
            <person name="Tandoi V."/>
            <person name="James Seviour R."/>
            <person name="Nielsen P.H."/>
        </authorList>
    </citation>
    <scope>NUCLEOTIDE SEQUENCE [LARGE SCALE GENOMIC DNA]</scope>
    <source>
        <strain evidence="2 3">RN1</strain>
    </source>
</reference>
<dbReference type="Pfam" id="PF09407">
    <property type="entry name" value="AbiEi_1"/>
    <property type="match status" value="1"/>
</dbReference>
<dbReference type="AlphaFoldDB" id="R4YWZ4"/>
<keyword evidence="3" id="KW-1185">Reference proteome</keyword>
<dbReference type="InterPro" id="IPR036390">
    <property type="entry name" value="WH_DNA-bd_sf"/>
</dbReference>
<accession>R4YWZ4</accession>
<dbReference type="SUPFAM" id="SSF46785">
    <property type="entry name" value="Winged helix' DNA-binding domain"/>
    <property type="match status" value="1"/>
</dbReference>
<dbReference type="HOGENOM" id="CLU_082094_0_0_11"/>
<comment type="caution">
    <text evidence="2">The sequence shown here is derived from an EMBL/GenBank/DDBJ whole genome shotgun (WGS) entry which is preliminary data.</text>
</comment>
<dbReference type="EMBL" id="CANL01000005">
    <property type="protein sequence ID" value="CCM62590.1"/>
    <property type="molecule type" value="Genomic_DNA"/>
</dbReference>
<dbReference type="STRING" id="1229780.BN381_130148"/>
<dbReference type="eggNOG" id="COG5340">
    <property type="taxonomic scope" value="Bacteria"/>
</dbReference>
<name>R4YWZ4_9ACTN</name>
<dbReference type="Gene3D" id="3.90.56.20">
    <property type="entry name" value="replication protein C, winged helix domain"/>
    <property type="match status" value="1"/>
</dbReference>
<dbReference type="Proteomes" id="UP000018291">
    <property type="component" value="Unassembled WGS sequence"/>
</dbReference>